<organism evidence="2 5">
    <name type="scientific">Zhongshania aliphaticivorans</name>
    <dbReference type="NCBI Taxonomy" id="1470434"/>
    <lineage>
        <taxon>Bacteria</taxon>
        <taxon>Pseudomonadati</taxon>
        <taxon>Pseudomonadota</taxon>
        <taxon>Gammaproteobacteria</taxon>
        <taxon>Cellvibrionales</taxon>
        <taxon>Spongiibacteraceae</taxon>
        <taxon>Zhongshania</taxon>
    </lineage>
</organism>
<evidence type="ECO:0000313" key="4">
    <source>
        <dbReference type="Proteomes" id="UP000435877"/>
    </source>
</evidence>
<evidence type="ECO:0000313" key="5">
    <source>
        <dbReference type="Proteomes" id="UP000439591"/>
    </source>
</evidence>
<dbReference type="Proteomes" id="UP000435877">
    <property type="component" value="Unassembled WGS sequence"/>
</dbReference>
<dbReference type="AlphaFoldDB" id="A0A5S9MXV1"/>
<keyword evidence="4" id="KW-1185">Reference proteome</keyword>
<reference evidence="4 5" key="1">
    <citation type="submission" date="2019-11" db="EMBL/GenBank/DDBJ databases">
        <authorList>
            <person name="Holert J."/>
        </authorList>
    </citation>
    <scope>NUCLEOTIDE SEQUENCE [LARGE SCALE GENOMIC DNA]</scope>
    <source>
        <strain evidence="2">BC3_2A</strain>
        <strain evidence="3">SB11_1A</strain>
    </source>
</reference>
<keyword evidence="1" id="KW-0472">Membrane</keyword>
<dbReference type="EMBL" id="CACSIM010000001">
    <property type="protein sequence ID" value="CAA0081981.1"/>
    <property type="molecule type" value="Genomic_DNA"/>
</dbReference>
<feature type="transmembrane region" description="Helical" evidence="1">
    <location>
        <begin position="39"/>
        <end position="63"/>
    </location>
</feature>
<feature type="transmembrane region" description="Helical" evidence="1">
    <location>
        <begin position="6"/>
        <end position="27"/>
    </location>
</feature>
<gene>
    <name evidence="3" type="ORF">IHBHHGIJ_00704</name>
    <name evidence="2" type="ORF">KFEGEMFD_00446</name>
</gene>
<keyword evidence="1" id="KW-0812">Transmembrane</keyword>
<dbReference type="EMBL" id="CACSIK010000001">
    <property type="protein sequence ID" value="CAA0084540.1"/>
    <property type="molecule type" value="Genomic_DNA"/>
</dbReference>
<sequence>MYDYSIGLAAFDFVPIALSGIGLYFLSKTATLWNPQWRGLAQFGALLILAGAISKASWKLIVATQKIDISWMNDALFFCLAPGMIILASAIWGASNNKGANAKRITLVTSGLLVIAALAIALIWPEQRYSTFYLLALTTLGNLALASQLIVKSWKLKRLNASVMFLCNILAVFVMAGLARVPNQTEGLQWIAELTNTFSQAAISWASYLLYSTIKASSSENTSHDIASK</sequence>
<proteinExistence type="predicted"/>
<feature type="transmembrane region" description="Helical" evidence="1">
    <location>
        <begin position="130"/>
        <end position="151"/>
    </location>
</feature>
<dbReference type="Proteomes" id="UP000439591">
    <property type="component" value="Unassembled WGS sequence"/>
</dbReference>
<evidence type="ECO:0000313" key="3">
    <source>
        <dbReference type="EMBL" id="CAA0084540.1"/>
    </source>
</evidence>
<dbReference type="OrthoDB" id="5768360at2"/>
<dbReference type="RefSeq" id="WP_159267375.1">
    <property type="nucleotide sequence ID" value="NZ_CACSIK010000001.1"/>
</dbReference>
<evidence type="ECO:0000313" key="2">
    <source>
        <dbReference type="EMBL" id="CAA0081981.1"/>
    </source>
</evidence>
<feature type="transmembrane region" description="Helical" evidence="1">
    <location>
        <begin position="75"/>
        <end position="93"/>
    </location>
</feature>
<keyword evidence="1" id="KW-1133">Transmembrane helix</keyword>
<feature type="transmembrane region" description="Helical" evidence="1">
    <location>
        <begin position="163"/>
        <end position="181"/>
    </location>
</feature>
<evidence type="ECO:0000256" key="1">
    <source>
        <dbReference type="SAM" id="Phobius"/>
    </source>
</evidence>
<protein>
    <submittedName>
        <fullName evidence="2">Uncharacterized protein</fullName>
    </submittedName>
</protein>
<accession>A0A5S9MXV1</accession>
<name>A0A5S9MXV1_9GAMM</name>
<feature type="transmembrane region" description="Helical" evidence="1">
    <location>
        <begin position="105"/>
        <end position="124"/>
    </location>
</feature>